<reference evidence="1" key="1">
    <citation type="journal article" date="2022" name="bioRxiv">
        <title>Sequencing and chromosome-scale assembly of the giantPleurodeles waltlgenome.</title>
        <authorList>
            <person name="Brown T."/>
            <person name="Elewa A."/>
            <person name="Iarovenko S."/>
            <person name="Subramanian E."/>
            <person name="Araus A.J."/>
            <person name="Petzold A."/>
            <person name="Susuki M."/>
            <person name="Suzuki K.-i.T."/>
            <person name="Hayashi T."/>
            <person name="Toyoda A."/>
            <person name="Oliveira C."/>
            <person name="Osipova E."/>
            <person name="Leigh N.D."/>
            <person name="Simon A."/>
            <person name="Yun M.H."/>
        </authorList>
    </citation>
    <scope>NUCLEOTIDE SEQUENCE</scope>
    <source>
        <strain evidence="1">20211129_DDA</strain>
        <tissue evidence="1">Liver</tissue>
    </source>
</reference>
<accession>A0AAV7MR40</accession>
<evidence type="ECO:0000313" key="1">
    <source>
        <dbReference type="EMBL" id="KAJ1102725.1"/>
    </source>
</evidence>
<dbReference type="Proteomes" id="UP001066276">
    <property type="component" value="Chromosome 9"/>
</dbReference>
<keyword evidence="2" id="KW-1185">Reference proteome</keyword>
<dbReference type="AlphaFoldDB" id="A0AAV7MR40"/>
<dbReference type="EMBL" id="JANPWB010000013">
    <property type="protein sequence ID" value="KAJ1102725.1"/>
    <property type="molecule type" value="Genomic_DNA"/>
</dbReference>
<organism evidence="1 2">
    <name type="scientific">Pleurodeles waltl</name>
    <name type="common">Iberian ribbed newt</name>
    <dbReference type="NCBI Taxonomy" id="8319"/>
    <lineage>
        <taxon>Eukaryota</taxon>
        <taxon>Metazoa</taxon>
        <taxon>Chordata</taxon>
        <taxon>Craniata</taxon>
        <taxon>Vertebrata</taxon>
        <taxon>Euteleostomi</taxon>
        <taxon>Amphibia</taxon>
        <taxon>Batrachia</taxon>
        <taxon>Caudata</taxon>
        <taxon>Salamandroidea</taxon>
        <taxon>Salamandridae</taxon>
        <taxon>Pleurodelinae</taxon>
        <taxon>Pleurodeles</taxon>
    </lineage>
</organism>
<evidence type="ECO:0000313" key="2">
    <source>
        <dbReference type="Proteomes" id="UP001066276"/>
    </source>
</evidence>
<sequence>MILGWSLLAVRESAAPGHWPCVSGTRAQVPLLRPADPGLLCAPAGAVGGPATFVLQIGGALLDTPGSTLTPQETHLMESVDRTLRGAGWPPLRPEPLCSHRMAPDPGAAVLALGSLNAGDVTFTNIYAPTVGESLFLTGWTPCAAHTHLVSPVDPADCRRLCHPGSHVYPERSGFQEPEAHLDRFYPGGQNALETLPVWALQGSRASRASEALSSYASRDAGTTHSSILDQSRRGPGVGGHKGGNLGLLYFQ</sequence>
<proteinExistence type="predicted"/>
<protein>
    <submittedName>
        <fullName evidence="1">Uncharacterized protein</fullName>
    </submittedName>
</protein>
<name>A0AAV7MR40_PLEWA</name>
<comment type="caution">
    <text evidence="1">The sequence shown here is derived from an EMBL/GenBank/DDBJ whole genome shotgun (WGS) entry which is preliminary data.</text>
</comment>
<gene>
    <name evidence="1" type="ORF">NDU88_000169</name>
</gene>